<proteinExistence type="predicted"/>
<organism evidence="1 2">
    <name type="scientific">Bosea minatitlanensis</name>
    <dbReference type="NCBI Taxonomy" id="128782"/>
    <lineage>
        <taxon>Bacteria</taxon>
        <taxon>Pseudomonadati</taxon>
        <taxon>Pseudomonadota</taxon>
        <taxon>Alphaproteobacteria</taxon>
        <taxon>Hyphomicrobiales</taxon>
        <taxon>Boseaceae</taxon>
        <taxon>Bosea</taxon>
    </lineage>
</organism>
<protein>
    <submittedName>
        <fullName evidence="1">Uncharacterized protein</fullName>
    </submittedName>
</protein>
<dbReference type="Proteomes" id="UP001595976">
    <property type="component" value="Unassembled WGS sequence"/>
</dbReference>
<feature type="non-terminal residue" evidence="1">
    <location>
        <position position="61"/>
    </location>
</feature>
<evidence type="ECO:0000313" key="2">
    <source>
        <dbReference type="Proteomes" id="UP001595976"/>
    </source>
</evidence>
<dbReference type="EMBL" id="JBHSLI010000010">
    <property type="protein sequence ID" value="MFC5295448.1"/>
    <property type="molecule type" value="Genomic_DNA"/>
</dbReference>
<name>A0ABW0F8H1_9HYPH</name>
<sequence length="61" mass="6284">MSESFLCSASPNSAALTTRKTDFDGHPIAFDLTGGEKSDAPHFPILLGHGPDIDPGATVGD</sequence>
<gene>
    <name evidence="1" type="ORF">ACFPK2_20885</name>
</gene>
<reference evidence="2" key="1">
    <citation type="journal article" date="2019" name="Int. J. Syst. Evol. Microbiol.">
        <title>The Global Catalogue of Microorganisms (GCM) 10K type strain sequencing project: providing services to taxonomists for standard genome sequencing and annotation.</title>
        <authorList>
            <consortium name="The Broad Institute Genomics Platform"/>
            <consortium name="The Broad Institute Genome Sequencing Center for Infectious Disease"/>
            <person name="Wu L."/>
            <person name="Ma J."/>
        </authorList>
    </citation>
    <scope>NUCLEOTIDE SEQUENCE [LARGE SCALE GENOMIC DNA]</scope>
    <source>
        <strain evidence="2">CGMCC 1.15643</strain>
    </source>
</reference>
<evidence type="ECO:0000313" key="1">
    <source>
        <dbReference type="EMBL" id="MFC5295448.1"/>
    </source>
</evidence>
<keyword evidence="2" id="KW-1185">Reference proteome</keyword>
<accession>A0ABW0F8H1</accession>
<comment type="caution">
    <text evidence="1">The sequence shown here is derived from an EMBL/GenBank/DDBJ whole genome shotgun (WGS) entry which is preliminary data.</text>
</comment>